<dbReference type="AlphaFoldDB" id="A0A6A7Y6D8"/>
<accession>A0A6A7Y6D8</accession>
<gene>
    <name evidence="1" type="ORF">F0357_19515</name>
</gene>
<name>A0A6A7Y6D8_9HYPH</name>
<dbReference type="Proteomes" id="UP000332515">
    <property type="component" value="Unassembled WGS sequence"/>
</dbReference>
<comment type="caution">
    <text evidence="1">The sequence shown here is derived from an EMBL/GenBank/DDBJ whole genome shotgun (WGS) entry which is preliminary data.</text>
</comment>
<proteinExistence type="predicted"/>
<sequence length="162" mass="17700">MVEFFSKSSEPNRDDARMRNILRENRSTIVRLADQFSQGAYSASRAPREAPKAEGLIIHTGTRTPVADIPEPYAKVSLNGRVLVVDGASGRQLDHLGNVLRVVGESHFRLATSANGFFDPIDDDKAEALASLDGCRIDADFPESAFLAEIETRLGIKPTTND</sequence>
<evidence type="ECO:0000313" key="2">
    <source>
        <dbReference type="Proteomes" id="UP000332515"/>
    </source>
</evidence>
<dbReference type="EMBL" id="VWNA01000002">
    <property type="protein sequence ID" value="MQT14804.1"/>
    <property type="molecule type" value="Genomic_DNA"/>
</dbReference>
<protein>
    <submittedName>
        <fullName evidence="1">Uncharacterized protein</fullName>
    </submittedName>
</protein>
<dbReference type="RefSeq" id="WP_153488148.1">
    <property type="nucleotide sequence ID" value="NZ_VWNA01000002.1"/>
</dbReference>
<keyword evidence="2" id="KW-1185">Reference proteome</keyword>
<reference evidence="1 2" key="1">
    <citation type="submission" date="2019-09" db="EMBL/GenBank/DDBJ databases">
        <title>Segnochrobactrum spirostomi gen. nov., sp. nov., isolated from the ciliate Spirostomum cf. yagiui and description of a novel family, Segnochrobactraceae fam. nov. within the order Rhizobiales of the class Alphaproteobacteria.</title>
        <authorList>
            <person name="Akter S."/>
            <person name="Shazib S.U.A."/>
            <person name="Shin M.K."/>
        </authorList>
    </citation>
    <scope>NUCLEOTIDE SEQUENCE [LARGE SCALE GENOMIC DNA]</scope>
    <source>
        <strain evidence="1 2">Sp-1</strain>
    </source>
</reference>
<evidence type="ECO:0000313" key="1">
    <source>
        <dbReference type="EMBL" id="MQT14804.1"/>
    </source>
</evidence>
<organism evidence="1 2">
    <name type="scientific">Segnochrobactrum spirostomi</name>
    <dbReference type="NCBI Taxonomy" id="2608987"/>
    <lineage>
        <taxon>Bacteria</taxon>
        <taxon>Pseudomonadati</taxon>
        <taxon>Pseudomonadota</taxon>
        <taxon>Alphaproteobacteria</taxon>
        <taxon>Hyphomicrobiales</taxon>
        <taxon>Segnochrobactraceae</taxon>
        <taxon>Segnochrobactrum</taxon>
    </lineage>
</organism>